<sequence>ELVSWVQRITLNVILRGYLGFGSNIYEEVSDVPRVINDIWTKSKEFNNNQQSIQELKCSLKNYLHSASLKKQEGKEDDTGNAPNVLREILKIAQKHLDNIQSLPQIESCFIKPTAEELGSSLNILLPAYETMWRVLLYAILETKVRGLLKKKNNKKPEETTEDNFLEDIDKDAKFLLDNPSYSLRKKNLIHYIVKETLRLYPATRHIHRVKDGIKYSINVEAIHRDPLIWGNDASRFKPERFENHIAKKDGTYIPFSIGPMQCIAADNFAPRLAAILIAAVISSVDFFDVVDNDAISKYGIDPDLPFENNRHAFENVFVNIATRSK</sequence>
<accession>A0A9N9DDT0</accession>
<dbReference type="OrthoDB" id="10029320at2759"/>
<keyword evidence="5" id="KW-1133">Transmembrane helix</keyword>
<dbReference type="PANTHER" id="PTHR24282">
    <property type="entry name" value="CYTOCHROME P450 FAMILY MEMBER"/>
    <property type="match status" value="1"/>
</dbReference>
<keyword evidence="2" id="KW-0349">Heme</keyword>
<keyword evidence="10" id="KW-1185">Reference proteome</keyword>
<dbReference type="InterPro" id="IPR001128">
    <property type="entry name" value="Cyt_P450"/>
</dbReference>
<dbReference type="Gene3D" id="1.10.630.10">
    <property type="entry name" value="Cytochrome P450"/>
    <property type="match status" value="1"/>
</dbReference>
<evidence type="ECO:0000256" key="8">
    <source>
        <dbReference type="ARBA" id="ARBA00023136"/>
    </source>
</evidence>
<feature type="non-terminal residue" evidence="9">
    <location>
        <position position="1"/>
    </location>
</feature>
<dbReference type="GO" id="GO:0016705">
    <property type="term" value="F:oxidoreductase activity, acting on paired donors, with incorporation or reduction of molecular oxygen"/>
    <property type="evidence" value="ECO:0007669"/>
    <property type="project" value="InterPro"/>
</dbReference>
<dbReference type="GO" id="GO:0016020">
    <property type="term" value="C:membrane"/>
    <property type="evidence" value="ECO:0007669"/>
    <property type="project" value="UniProtKB-SubCell"/>
</dbReference>
<gene>
    <name evidence="9" type="ORF">AMORRO_LOCUS9378</name>
</gene>
<organism evidence="9 10">
    <name type="scientific">Acaulospora morrowiae</name>
    <dbReference type="NCBI Taxonomy" id="94023"/>
    <lineage>
        <taxon>Eukaryota</taxon>
        <taxon>Fungi</taxon>
        <taxon>Fungi incertae sedis</taxon>
        <taxon>Mucoromycota</taxon>
        <taxon>Glomeromycotina</taxon>
        <taxon>Glomeromycetes</taxon>
        <taxon>Diversisporales</taxon>
        <taxon>Acaulosporaceae</taxon>
        <taxon>Acaulospora</taxon>
    </lineage>
</organism>
<comment type="caution">
    <text evidence="9">The sequence shown here is derived from an EMBL/GenBank/DDBJ whole genome shotgun (WGS) entry which is preliminary data.</text>
</comment>
<evidence type="ECO:0000256" key="4">
    <source>
        <dbReference type="ARBA" id="ARBA00022723"/>
    </source>
</evidence>
<keyword evidence="8" id="KW-0472">Membrane</keyword>
<evidence type="ECO:0000313" key="9">
    <source>
        <dbReference type="EMBL" id="CAG8637718.1"/>
    </source>
</evidence>
<evidence type="ECO:0000256" key="5">
    <source>
        <dbReference type="ARBA" id="ARBA00022989"/>
    </source>
</evidence>
<evidence type="ECO:0000256" key="7">
    <source>
        <dbReference type="ARBA" id="ARBA00023004"/>
    </source>
</evidence>
<reference evidence="9" key="1">
    <citation type="submission" date="2021-06" db="EMBL/GenBank/DDBJ databases">
        <authorList>
            <person name="Kallberg Y."/>
            <person name="Tangrot J."/>
            <person name="Rosling A."/>
        </authorList>
    </citation>
    <scope>NUCLEOTIDE SEQUENCE</scope>
    <source>
        <strain evidence="9">CL551</strain>
    </source>
</reference>
<comment type="subcellular location">
    <subcellularLocation>
        <location evidence="1">Membrane</location>
    </subcellularLocation>
</comment>
<dbReference type="InterPro" id="IPR036396">
    <property type="entry name" value="Cyt_P450_sf"/>
</dbReference>
<name>A0A9N9DDT0_9GLOM</name>
<evidence type="ECO:0000256" key="3">
    <source>
        <dbReference type="ARBA" id="ARBA00022692"/>
    </source>
</evidence>
<dbReference type="AlphaFoldDB" id="A0A9N9DDT0"/>
<evidence type="ECO:0000256" key="1">
    <source>
        <dbReference type="ARBA" id="ARBA00004370"/>
    </source>
</evidence>
<evidence type="ECO:0000313" key="10">
    <source>
        <dbReference type="Proteomes" id="UP000789342"/>
    </source>
</evidence>
<evidence type="ECO:0000256" key="2">
    <source>
        <dbReference type="ARBA" id="ARBA00022617"/>
    </source>
</evidence>
<dbReference type="SUPFAM" id="SSF48264">
    <property type="entry name" value="Cytochrome P450"/>
    <property type="match status" value="1"/>
</dbReference>
<dbReference type="GO" id="GO:0004497">
    <property type="term" value="F:monooxygenase activity"/>
    <property type="evidence" value="ECO:0007669"/>
    <property type="project" value="InterPro"/>
</dbReference>
<dbReference type="GO" id="GO:0020037">
    <property type="term" value="F:heme binding"/>
    <property type="evidence" value="ECO:0007669"/>
    <property type="project" value="InterPro"/>
</dbReference>
<proteinExistence type="predicted"/>
<evidence type="ECO:0000256" key="6">
    <source>
        <dbReference type="ARBA" id="ARBA00023002"/>
    </source>
</evidence>
<dbReference type="InterPro" id="IPR050665">
    <property type="entry name" value="Cytochrome_P450_Monooxygen"/>
</dbReference>
<keyword evidence="4" id="KW-0479">Metal-binding</keyword>
<keyword evidence="3" id="KW-0812">Transmembrane</keyword>
<dbReference type="PANTHER" id="PTHR24282:SF211">
    <property type="entry name" value="CYTOCHROME P450-RELATED"/>
    <property type="match status" value="1"/>
</dbReference>
<protein>
    <submittedName>
        <fullName evidence="9">9592_t:CDS:1</fullName>
    </submittedName>
</protein>
<dbReference type="GO" id="GO:0005506">
    <property type="term" value="F:iron ion binding"/>
    <property type="evidence" value="ECO:0007669"/>
    <property type="project" value="InterPro"/>
</dbReference>
<dbReference type="EMBL" id="CAJVPV010009049">
    <property type="protein sequence ID" value="CAG8637718.1"/>
    <property type="molecule type" value="Genomic_DNA"/>
</dbReference>
<dbReference type="Proteomes" id="UP000789342">
    <property type="component" value="Unassembled WGS sequence"/>
</dbReference>
<keyword evidence="7" id="KW-0408">Iron</keyword>
<dbReference type="Pfam" id="PF00067">
    <property type="entry name" value="p450"/>
    <property type="match status" value="1"/>
</dbReference>
<keyword evidence="6" id="KW-0560">Oxidoreductase</keyword>